<dbReference type="EMBL" id="AZHC01000037">
    <property type="protein sequence ID" value="OAA36098.1"/>
    <property type="molecule type" value="Genomic_DNA"/>
</dbReference>
<dbReference type="OMA" id="ETMACAG"/>
<evidence type="ECO:0000256" key="1">
    <source>
        <dbReference type="SAM" id="MobiDB-lite"/>
    </source>
</evidence>
<name>A0A166XRG7_METRR</name>
<gene>
    <name evidence="2" type="ORF">NOR_07704</name>
</gene>
<comment type="caution">
    <text evidence="2">The sequence shown here is derived from an EMBL/GenBank/DDBJ whole genome shotgun (WGS) entry which is preliminary data.</text>
</comment>
<feature type="compositionally biased region" description="Basic and acidic residues" evidence="1">
    <location>
        <begin position="120"/>
        <end position="132"/>
    </location>
</feature>
<sequence>MLGDGADTSTAILERKAGALDLDSAPAARQDRTPDDNVTLPTHSSAESLVHGSLRDAIRQHPTQRLWVPSVAWIGLHLDILNVRFKARKSKSRRRANWKTDASNGLDECRQSGDNNTIDAIEHGHSHPRNENFSRAADSLQVVDEDKQFSIMSEILEVCGFSSDCFSSNWIGLDYDGKRAQHLWVNLLFTEQNEINLLAYIHLATLQRMREIYIHKSNPLNVKRRKIPTPNEPVAEIRRKKLNRIKPAVESEDPQIASTLIALAQEQQRRRRELGETAGARYTRCPERVFAIAFPVTPAPVMYFYEATIPYEFLQRLERPRETMACAGFTISYRSISLTVPIKALMRLCKRFTSE</sequence>
<feature type="region of interest" description="Disordered" evidence="1">
    <location>
        <begin position="94"/>
        <end position="132"/>
    </location>
</feature>
<dbReference type="Proteomes" id="UP000243498">
    <property type="component" value="Unassembled WGS sequence"/>
</dbReference>
<keyword evidence="3" id="KW-1185">Reference proteome</keyword>
<accession>A0A166XRG7</accession>
<reference evidence="2 3" key="1">
    <citation type="journal article" date="2016" name="Genome Biol. Evol.">
        <title>Divergent and convergent evolution of fungal pathogenicity.</title>
        <authorList>
            <person name="Shang Y."/>
            <person name="Xiao G."/>
            <person name="Zheng P."/>
            <person name="Cen K."/>
            <person name="Zhan S."/>
            <person name="Wang C."/>
        </authorList>
    </citation>
    <scope>NUCLEOTIDE SEQUENCE [LARGE SCALE GENOMIC DNA]</scope>
    <source>
        <strain evidence="2 3">RCEF 4871</strain>
    </source>
</reference>
<dbReference type="OrthoDB" id="4961126at2759"/>
<proteinExistence type="predicted"/>
<organism evidence="2 3">
    <name type="scientific">Metarhizium rileyi (strain RCEF 4871)</name>
    <name type="common">Nomuraea rileyi</name>
    <dbReference type="NCBI Taxonomy" id="1649241"/>
    <lineage>
        <taxon>Eukaryota</taxon>
        <taxon>Fungi</taxon>
        <taxon>Dikarya</taxon>
        <taxon>Ascomycota</taxon>
        <taxon>Pezizomycotina</taxon>
        <taxon>Sordariomycetes</taxon>
        <taxon>Hypocreomycetidae</taxon>
        <taxon>Hypocreales</taxon>
        <taxon>Clavicipitaceae</taxon>
        <taxon>Metarhizium</taxon>
    </lineage>
</organism>
<evidence type="ECO:0000313" key="3">
    <source>
        <dbReference type="Proteomes" id="UP000243498"/>
    </source>
</evidence>
<protein>
    <submittedName>
        <fullName evidence="2">Uncharacterized protein</fullName>
    </submittedName>
</protein>
<evidence type="ECO:0000313" key="2">
    <source>
        <dbReference type="EMBL" id="OAA36098.1"/>
    </source>
</evidence>
<feature type="region of interest" description="Disordered" evidence="1">
    <location>
        <begin position="22"/>
        <end position="44"/>
    </location>
</feature>
<dbReference type="AlphaFoldDB" id="A0A166XRG7"/>